<evidence type="ECO:0000313" key="2">
    <source>
        <dbReference type="Proteomes" id="UP001501333"/>
    </source>
</evidence>
<evidence type="ECO:0000313" key="1">
    <source>
        <dbReference type="EMBL" id="GAA4129266.1"/>
    </source>
</evidence>
<reference evidence="2" key="1">
    <citation type="journal article" date="2019" name="Int. J. Syst. Evol. Microbiol.">
        <title>The Global Catalogue of Microorganisms (GCM) 10K type strain sequencing project: providing services to taxonomists for standard genome sequencing and annotation.</title>
        <authorList>
            <consortium name="The Broad Institute Genomics Platform"/>
            <consortium name="The Broad Institute Genome Sequencing Center for Infectious Disease"/>
            <person name="Wu L."/>
            <person name="Ma J."/>
        </authorList>
    </citation>
    <scope>NUCLEOTIDE SEQUENCE [LARGE SCALE GENOMIC DNA]</scope>
    <source>
        <strain evidence="2">JCM 17386</strain>
    </source>
</reference>
<comment type="caution">
    <text evidence="1">The sequence shown here is derived from an EMBL/GenBank/DDBJ whole genome shotgun (WGS) entry which is preliminary data.</text>
</comment>
<dbReference type="Pfam" id="PF14092">
    <property type="entry name" value="DUF4270"/>
    <property type="match status" value="1"/>
</dbReference>
<keyword evidence="2" id="KW-1185">Reference proteome</keyword>
<accession>A0ABP7Y3R9</accession>
<dbReference type="InterPro" id="IPR025366">
    <property type="entry name" value="DUF4270"/>
</dbReference>
<organism evidence="1 2">
    <name type="scientific">Flavobacterium chungbukense</name>
    <dbReference type="NCBI Taxonomy" id="877464"/>
    <lineage>
        <taxon>Bacteria</taxon>
        <taxon>Pseudomonadati</taxon>
        <taxon>Bacteroidota</taxon>
        <taxon>Flavobacteriia</taxon>
        <taxon>Flavobacteriales</taxon>
        <taxon>Flavobacteriaceae</taxon>
        <taxon>Flavobacterium</taxon>
    </lineage>
</organism>
<dbReference type="EMBL" id="BAABAO010000005">
    <property type="protein sequence ID" value="GAA4129266.1"/>
    <property type="molecule type" value="Genomic_DNA"/>
</dbReference>
<name>A0ABP7Y3R9_9FLAO</name>
<sequence length="526" mass="58032">MINTSFIKKFLLALTVVFLYSCDKDFNAIGDGLIGDDHFGLEPEKYDVLAFNQEITPVQSNFLPTNALGIYDNPVFGTTTANFVTQVVMSSYAPTIGESPVIESVTLNIPYFSHVTATSAEGDNTYVLDSIYGSKDGKLDLKIYESGIQMRNSYFNGGSQLTQFYYTDQNTEFDNKKIGAFLNDSNTASENTQFVFSAAEYKDSITTDGKKTLSRVKPEMRLNLNKSFFQQKILNAPASKLASDDVFQEYFRGLYFNVAKSGTSPSNLALLNFAEGKITIKYKAKTASTTDDPNLTEDKQIVLNLTTGSAVNPAATASLLDEIRKPDYEAAITTNVNKTEGDERLYLKGGKGSAGVIRLSGFASQLATIRDKGWKVNEANLVFYIDAEKMTSADEPIRLYLYDLDNNTVLADYSTESYGGVITKGTDKRGKTYKFRITNHIRNLIKDATVKNVDLGIVVSQSTGTASVASNVLKNKIQIQDDPVKYFSQVPRGSIMSTLGTILYGGKSTVPDDKRLRLEVYYTKPN</sequence>
<dbReference type="Proteomes" id="UP001501333">
    <property type="component" value="Unassembled WGS sequence"/>
</dbReference>
<dbReference type="RefSeq" id="WP_229353868.1">
    <property type="nucleotide sequence ID" value="NZ_BAABAO010000005.1"/>
</dbReference>
<proteinExistence type="predicted"/>
<gene>
    <name evidence="1" type="ORF">GCM10022250_18820</name>
</gene>
<protein>
    <submittedName>
        <fullName evidence="1">DUF4270 domain-containing protein</fullName>
    </submittedName>
</protein>